<evidence type="ECO:0000256" key="5">
    <source>
        <dbReference type="ARBA" id="ARBA00012269"/>
    </source>
</evidence>
<keyword evidence="7" id="KW-0256">Endoplasmic reticulum</keyword>
<dbReference type="Gene3D" id="1.25.40.10">
    <property type="entry name" value="Tetratricopeptide repeat domain"/>
    <property type="match status" value="1"/>
</dbReference>
<evidence type="ECO:0000256" key="11">
    <source>
        <dbReference type="ARBA" id="ARBA00023004"/>
    </source>
</evidence>
<dbReference type="PANTHER" id="PTHR10869:SF156">
    <property type="entry name" value="PROLYL 4-HYDROXYLASE SUBUNIT ALPHA-2"/>
    <property type="match status" value="1"/>
</dbReference>
<dbReference type="GO" id="GO:0005788">
    <property type="term" value="C:endoplasmic reticulum lumen"/>
    <property type="evidence" value="ECO:0007669"/>
    <property type="project" value="UniProtKB-SubCell"/>
</dbReference>
<evidence type="ECO:0000256" key="1">
    <source>
        <dbReference type="ARBA" id="ARBA00001961"/>
    </source>
</evidence>
<accession>A0A0D6LXR6</accession>
<dbReference type="Pfam" id="PF23558">
    <property type="entry name" value="TPR_P4H"/>
    <property type="match status" value="1"/>
</dbReference>
<dbReference type="Gene3D" id="2.60.120.620">
    <property type="entry name" value="q2cbj1_9rhob like domain"/>
    <property type="match status" value="3"/>
</dbReference>
<dbReference type="PANTHER" id="PTHR10869">
    <property type="entry name" value="PROLYL 4-HYDROXYLASE ALPHA SUBUNIT"/>
    <property type="match status" value="1"/>
</dbReference>
<name>A0A0D6LXR6_9BILA</name>
<dbReference type="InterPro" id="IPR013547">
    <property type="entry name" value="P4H_N"/>
</dbReference>
<reference evidence="15 16" key="1">
    <citation type="submission" date="2013-05" db="EMBL/GenBank/DDBJ databases">
        <title>Draft genome of the parasitic nematode Anyclostoma ceylanicum.</title>
        <authorList>
            <person name="Mitreva M."/>
        </authorList>
    </citation>
    <scope>NUCLEOTIDE SEQUENCE [LARGE SCALE GENOMIC DNA]</scope>
</reference>
<evidence type="ECO:0000259" key="14">
    <source>
        <dbReference type="PROSITE" id="PS51471"/>
    </source>
</evidence>
<feature type="signal peptide" evidence="13">
    <location>
        <begin position="1"/>
        <end position="18"/>
    </location>
</feature>
<dbReference type="InterPro" id="IPR045054">
    <property type="entry name" value="P4HA-like"/>
</dbReference>
<keyword evidence="9" id="KW-0223">Dioxygenase</keyword>
<dbReference type="PROSITE" id="PS51471">
    <property type="entry name" value="FE2OG_OXY"/>
    <property type="match status" value="1"/>
</dbReference>
<evidence type="ECO:0000256" key="13">
    <source>
        <dbReference type="SAM" id="SignalP"/>
    </source>
</evidence>
<dbReference type="InterPro" id="IPR005123">
    <property type="entry name" value="Oxoglu/Fe-dep_dioxygenase_dom"/>
</dbReference>
<dbReference type="Proteomes" id="UP000054495">
    <property type="component" value="Unassembled WGS sequence"/>
</dbReference>
<dbReference type="InterPro" id="IPR011990">
    <property type="entry name" value="TPR-like_helical_dom_sf"/>
</dbReference>
<proteinExistence type="inferred from homology"/>
<evidence type="ECO:0000313" key="15">
    <source>
        <dbReference type="EMBL" id="EPB76830.1"/>
    </source>
</evidence>
<evidence type="ECO:0000256" key="4">
    <source>
        <dbReference type="ARBA" id="ARBA00006511"/>
    </source>
</evidence>
<evidence type="ECO:0000256" key="10">
    <source>
        <dbReference type="ARBA" id="ARBA00023002"/>
    </source>
</evidence>
<feature type="domain" description="Fe2OG dioxygenase" evidence="14">
    <location>
        <begin position="340"/>
        <end position="468"/>
    </location>
</feature>
<dbReference type="EC" id="1.14.11.2" evidence="5"/>
<evidence type="ECO:0000313" key="16">
    <source>
        <dbReference type="Proteomes" id="UP000054495"/>
    </source>
</evidence>
<keyword evidence="11" id="KW-0408">Iron</keyword>
<dbReference type="Pfam" id="PF08336">
    <property type="entry name" value="P4Ha_N"/>
    <property type="match status" value="1"/>
</dbReference>
<keyword evidence="10" id="KW-0560">Oxidoreductase</keyword>
<keyword evidence="6" id="KW-0479">Metal-binding</keyword>
<dbReference type="InterPro" id="IPR059068">
    <property type="entry name" value="TPR_P4H"/>
</dbReference>
<comment type="similarity">
    <text evidence="4">Belongs to the P4HA family.</text>
</comment>
<evidence type="ECO:0000256" key="7">
    <source>
        <dbReference type="ARBA" id="ARBA00022824"/>
    </source>
</evidence>
<comment type="function">
    <text evidence="2">Catalyzes the post-translational formation of 4-hydroxyproline in -Xaa-Pro-Gly- sequences in collagens and other proteins.</text>
</comment>
<gene>
    <name evidence="15" type="ORF">ANCCEY_04112</name>
</gene>
<keyword evidence="16" id="KW-1185">Reference proteome</keyword>
<feature type="chain" id="PRO_5002307423" description="procollagen-proline 4-dioxygenase" evidence="13">
    <location>
        <begin position="19"/>
        <end position="507"/>
    </location>
</feature>
<evidence type="ECO:0000256" key="12">
    <source>
        <dbReference type="ARBA" id="ARBA00023180"/>
    </source>
</evidence>
<dbReference type="Pfam" id="PF13640">
    <property type="entry name" value="2OG-FeII_Oxy_3"/>
    <property type="match status" value="1"/>
</dbReference>
<evidence type="ECO:0000256" key="6">
    <source>
        <dbReference type="ARBA" id="ARBA00022723"/>
    </source>
</evidence>
<evidence type="ECO:0000256" key="8">
    <source>
        <dbReference type="ARBA" id="ARBA00022896"/>
    </source>
</evidence>
<dbReference type="EMBL" id="KE124853">
    <property type="protein sequence ID" value="EPB76830.1"/>
    <property type="molecule type" value="Genomic_DNA"/>
</dbReference>
<dbReference type="GO" id="GO:0005506">
    <property type="term" value="F:iron ion binding"/>
    <property type="evidence" value="ECO:0007669"/>
    <property type="project" value="InterPro"/>
</dbReference>
<keyword evidence="8" id="KW-0847">Vitamin C</keyword>
<comment type="cofactor">
    <cofactor evidence="1">
        <name>L-ascorbate</name>
        <dbReference type="ChEBI" id="CHEBI:38290"/>
    </cofactor>
</comment>
<dbReference type="Gene3D" id="6.10.140.1460">
    <property type="match status" value="1"/>
</dbReference>
<organism evidence="15 16">
    <name type="scientific">Ancylostoma ceylanicum</name>
    <dbReference type="NCBI Taxonomy" id="53326"/>
    <lineage>
        <taxon>Eukaryota</taxon>
        <taxon>Metazoa</taxon>
        <taxon>Ecdysozoa</taxon>
        <taxon>Nematoda</taxon>
        <taxon>Chromadorea</taxon>
        <taxon>Rhabditida</taxon>
        <taxon>Rhabditina</taxon>
        <taxon>Rhabditomorpha</taxon>
        <taxon>Strongyloidea</taxon>
        <taxon>Ancylostomatidae</taxon>
        <taxon>Ancylostomatinae</taxon>
        <taxon>Ancylostoma</taxon>
    </lineage>
</organism>
<protein>
    <recommendedName>
        <fullName evidence="5">procollagen-proline 4-dioxygenase</fullName>
        <ecNumber evidence="5">1.14.11.2</ecNumber>
    </recommendedName>
</protein>
<dbReference type="InterPro" id="IPR044862">
    <property type="entry name" value="Pro_4_hyd_alph_FE2OG_OXY"/>
</dbReference>
<comment type="subcellular location">
    <subcellularLocation>
        <location evidence="3">Endoplasmic reticulum lumen</location>
    </subcellularLocation>
</comment>
<dbReference type="AlphaFoldDB" id="A0A0D6LXR6"/>
<dbReference type="GO" id="GO:0031418">
    <property type="term" value="F:L-ascorbic acid binding"/>
    <property type="evidence" value="ECO:0007669"/>
    <property type="project" value="UniProtKB-KW"/>
</dbReference>
<keyword evidence="12" id="KW-0325">Glycoprotein</keyword>
<evidence type="ECO:0000256" key="9">
    <source>
        <dbReference type="ARBA" id="ARBA00022964"/>
    </source>
</evidence>
<keyword evidence="13" id="KW-0732">Signal</keyword>
<dbReference type="PROSITE" id="PS51257">
    <property type="entry name" value="PROKAR_LIPOPROTEIN"/>
    <property type="match status" value="1"/>
</dbReference>
<dbReference type="SMART" id="SM00702">
    <property type="entry name" value="P4Hc"/>
    <property type="match status" value="1"/>
</dbReference>
<evidence type="ECO:0000256" key="3">
    <source>
        <dbReference type="ARBA" id="ARBA00004319"/>
    </source>
</evidence>
<sequence length="507" mass="57897">MKMWSLGLLLLLFGSCTADIFTAIADMQRMLGAEKEVTTVIESYIEAEQKRLEELKRFADEYIVRNNDAADVGPDFVTNPINAFLLIKRLTSEWKKVEDIMRNNVADKFIKNITENRIKNQVKFPQEEDLSGAATAILRLQDVYKLDSTDLSNGIILGEKVSHKLTAHDAFEVGRAAYNEKDYYHTLTWMQTALNRMDKPFLWLAPIKVEILRLDPLAVLFKEVMSDYEMEVIKATATPKLERATVKAEDGSLITVNYRISKRYIHSVPRLKRATVQNAVTGELETASYRISKSAWLKEEEHPVVARINRRVEDMTNLNQKTSEDLQVANYGLGGHYDPHFDFARIANYGIGGHYAPHFDMSTRGEKEPYRVNGNRIATVLFYKEETNAFKTLNTGNRLATVLFYMTQPERGGATVFNHLGTAVFPTKHDALFWYNLMRSGEGDLRTRHAACPVLLGVKWVSNKWIHERGQEFTRPCGLDETVQEYFVGDLSPTTHGIRHKYNVSNL</sequence>
<dbReference type="GO" id="GO:0004656">
    <property type="term" value="F:procollagen-proline 4-dioxygenase activity"/>
    <property type="evidence" value="ECO:0007669"/>
    <property type="project" value="UniProtKB-EC"/>
</dbReference>
<evidence type="ECO:0000256" key="2">
    <source>
        <dbReference type="ARBA" id="ARBA00002035"/>
    </source>
</evidence>
<dbReference type="InterPro" id="IPR006620">
    <property type="entry name" value="Pro_4_hyd_alph"/>
</dbReference>